<dbReference type="EMBL" id="KQ241869">
    <property type="protein sequence ID" value="KNC83039.1"/>
    <property type="molecule type" value="Genomic_DNA"/>
</dbReference>
<evidence type="ECO:0000313" key="4">
    <source>
        <dbReference type="Proteomes" id="UP000054560"/>
    </source>
</evidence>
<dbReference type="AlphaFoldDB" id="A0A0L0G2H8"/>
<sequence length="105" mass="12219">MLDSITEWLLPILDPILHILMSTTLQYVVVACLMWYLIAQGLNCLLDNQRPRTVKKYKDVRKKPRRISQFPSRPELLIWEPSSPELPLPNPKKELRSGRNKTGLP</sequence>
<keyword evidence="2" id="KW-0472">Membrane</keyword>
<organism evidence="3 4">
    <name type="scientific">Sphaeroforma arctica JP610</name>
    <dbReference type="NCBI Taxonomy" id="667725"/>
    <lineage>
        <taxon>Eukaryota</taxon>
        <taxon>Ichthyosporea</taxon>
        <taxon>Ichthyophonida</taxon>
        <taxon>Sphaeroforma</taxon>
    </lineage>
</organism>
<dbReference type="GeneID" id="25905191"/>
<reference evidence="3 4" key="1">
    <citation type="submission" date="2011-02" db="EMBL/GenBank/DDBJ databases">
        <title>The Genome Sequence of Sphaeroforma arctica JP610.</title>
        <authorList>
            <consortium name="The Broad Institute Genome Sequencing Platform"/>
            <person name="Russ C."/>
            <person name="Cuomo C."/>
            <person name="Young S.K."/>
            <person name="Zeng Q."/>
            <person name="Gargeya S."/>
            <person name="Alvarado L."/>
            <person name="Berlin A."/>
            <person name="Chapman S.B."/>
            <person name="Chen Z."/>
            <person name="Freedman E."/>
            <person name="Gellesch M."/>
            <person name="Goldberg J."/>
            <person name="Griggs A."/>
            <person name="Gujja S."/>
            <person name="Heilman E."/>
            <person name="Heiman D."/>
            <person name="Howarth C."/>
            <person name="Mehta T."/>
            <person name="Neiman D."/>
            <person name="Pearson M."/>
            <person name="Roberts A."/>
            <person name="Saif S."/>
            <person name="Shea T."/>
            <person name="Shenoy N."/>
            <person name="Sisk P."/>
            <person name="Stolte C."/>
            <person name="Sykes S."/>
            <person name="White J."/>
            <person name="Yandava C."/>
            <person name="Burger G."/>
            <person name="Gray M.W."/>
            <person name="Holland P.W.H."/>
            <person name="King N."/>
            <person name="Lang F.B.F."/>
            <person name="Roger A.J."/>
            <person name="Ruiz-Trillo I."/>
            <person name="Haas B."/>
            <person name="Nusbaum C."/>
            <person name="Birren B."/>
        </authorList>
    </citation>
    <scope>NUCLEOTIDE SEQUENCE [LARGE SCALE GENOMIC DNA]</scope>
    <source>
        <strain evidence="3 4">JP610</strain>
    </source>
</reference>
<dbReference type="RefSeq" id="XP_014156941.1">
    <property type="nucleotide sequence ID" value="XM_014301466.1"/>
</dbReference>
<gene>
    <name evidence="3" type="ORF">SARC_04687</name>
</gene>
<dbReference type="Proteomes" id="UP000054560">
    <property type="component" value="Unassembled WGS sequence"/>
</dbReference>
<feature type="transmembrane region" description="Helical" evidence="2">
    <location>
        <begin position="25"/>
        <end position="46"/>
    </location>
</feature>
<keyword evidence="2" id="KW-0812">Transmembrane</keyword>
<proteinExistence type="predicted"/>
<keyword evidence="2" id="KW-1133">Transmembrane helix</keyword>
<name>A0A0L0G2H8_9EUKA</name>
<evidence type="ECO:0000256" key="2">
    <source>
        <dbReference type="SAM" id="Phobius"/>
    </source>
</evidence>
<evidence type="ECO:0000313" key="3">
    <source>
        <dbReference type="EMBL" id="KNC83039.1"/>
    </source>
</evidence>
<protein>
    <submittedName>
        <fullName evidence="3">Uncharacterized protein</fullName>
    </submittedName>
</protein>
<keyword evidence="4" id="KW-1185">Reference proteome</keyword>
<evidence type="ECO:0000256" key="1">
    <source>
        <dbReference type="SAM" id="MobiDB-lite"/>
    </source>
</evidence>
<feature type="region of interest" description="Disordered" evidence="1">
    <location>
        <begin position="81"/>
        <end position="105"/>
    </location>
</feature>
<accession>A0A0L0G2H8</accession>